<dbReference type="PANTHER" id="PTHR30061:SF50">
    <property type="entry name" value="MALTOSE_MALTODEXTRIN-BINDING PERIPLASMIC PROTEIN"/>
    <property type="match status" value="1"/>
</dbReference>
<organism evidence="5 6">
    <name type="scientific">Paenibacillus solani</name>
    <dbReference type="NCBI Taxonomy" id="1705565"/>
    <lineage>
        <taxon>Bacteria</taxon>
        <taxon>Bacillati</taxon>
        <taxon>Bacillota</taxon>
        <taxon>Bacilli</taxon>
        <taxon>Bacillales</taxon>
        <taxon>Paenibacillaceae</taxon>
        <taxon>Paenibacillus</taxon>
    </lineage>
</organism>
<keyword evidence="2" id="KW-0813">Transport</keyword>
<evidence type="ECO:0000256" key="3">
    <source>
        <dbReference type="ARBA" id="ARBA00022729"/>
    </source>
</evidence>
<dbReference type="PANTHER" id="PTHR30061">
    <property type="entry name" value="MALTOSE-BINDING PERIPLASMIC PROTEIN"/>
    <property type="match status" value="1"/>
</dbReference>
<dbReference type="Gene3D" id="3.40.190.10">
    <property type="entry name" value="Periplasmic binding protein-like II"/>
    <property type="match status" value="1"/>
</dbReference>
<evidence type="ECO:0000256" key="4">
    <source>
        <dbReference type="SAM" id="SignalP"/>
    </source>
</evidence>
<dbReference type="CDD" id="cd13585">
    <property type="entry name" value="PBP2_TMBP_like"/>
    <property type="match status" value="1"/>
</dbReference>
<gene>
    <name evidence="5" type="ORF">AM231_22545</name>
</gene>
<evidence type="ECO:0000256" key="1">
    <source>
        <dbReference type="ARBA" id="ARBA00008520"/>
    </source>
</evidence>
<evidence type="ECO:0000313" key="6">
    <source>
        <dbReference type="Proteomes" id="UP000036932"/>
    </source>
</evidence>
<keyword evidence="3 4" id="KW-0732">Signal</keyword>
<dbReference type="EMBL" id="LIUT01000006">
    <property type="protein sequence ID" value="KOR76728.1"/>
    <property type="molecule type" value="Genomic_DNA"/>
</dbReference>
<sequence length="415" mass="45634">MGKMNKKFSAMLVLCLALVVSLSACGGSKSADNTDKASGDKAEKVTVNFGFWGTAQDLEIYQKAADTISEQYPEIELKIKQYPSSEQFWNTLPGEIAAGVAPDFIKMSNEGAYEYINKGLFSPIDDLVQTTGVDMNRFPDTSKKIWNVDGKQYGVPNSDMPAMFFINEQMWKDAGLGEYPTTWDEVIEAAKVLNKGDVKGIIVNLDAFHITNYVKSFGGGWGNGETINSPENVKALEMIIDMYDQGLAVTPKSLGFGWDGEVFSNEQGAMSTGGYWYKGYLKDANPDLKMVAIPVPKGTTNGSTMSSDAYMVLKDGKNKEAALKAAYYMTNDDTQTAFMELGFNPAVSSLSEQYFEKNPEFKALQPALEYSTDYGYPTDTKRFTDELVKELEGLILGGSGKTAQQILDDIQAQFK</sequence>
<dbReference type="SUPFAM" id="SSF53850">
    <property type="entry name" value="Periplasmic binding protein-like II"/>
    <property type="match status" value="1"/>
</dbReference>
<feature type="chain" id="PRO_5039345159" evidence="4">
    <location>
        <begin position="27"/>
        <end position="415"/>
    </location>
</feature>
<evidence type="ECO:0000256" key="2">
    <source>
        <dbReference type="ARBA" id="ARBA00022448"/>
    </source>
</evidence>
<keyword evidence="6" id="KW-1185">Reference proteome</keyword>
<comment type="similarity">
    <text evidence="1">Belongs to the bacterial solute-binding protein 1 family.</text>
</comment>
<dbReference type="GO" id="GO:0015768">
    <property type="term" value="P:maltose transport"/>
    <property type="evidence" value="ECO:0007669"/>
    <property type="project" value="TreeGrafter"/>
</dbReference>
<proteinExistence type="inferred from homology"/>
<feature type="signal peptide" evidence="4">
    <location>
        <begin position="1"/>
        <end position="26"/>
    </location>
</feature>
<dbReference type="PATRIC" id="fig|1705565.3.peg.637"/>
<evidence type="ECO:0000313" key="5">
    <source>
        <dbReference type="EMBL" id="KOR76728.1"/>
    </source>
</evidence>
<comment type="caution">
    <text evidence="5">The sequence shown here is derived from an EMBL/GenBank/DDBJ whole genome shotgun (WGS) entry which is preliminary data.</text>
</comment>
<protein>
    <submittedName>
        <fullName evidence="5">ABC transporter substrate-binding protein</fullName>
    </submittedName>
</protein>
<dbReference type="PROSITE" id="PS51257">
    <property type="entry name" value="PROKAR_LIPOPROTEIN"/>
    <property type="match status" value="1"/>
</dbReference>
<dbReference type="OrthoDB" id="9782846at2"/>
<accession>A0A0M1N3J6</accession>
<dbReference type="Pfam" id="PF01547">
    <property type="entry name" value="SBP_bac_1"/>
    <property type="match status" value="1"/>
</dbReference>
<dbReference type="AlphaFoldDB" id="A0A0M1N3J6"/>
<dbReference type="GO" id="GO:1901982">
    <property type="term" value="F:maltose binding"/>
    <property type="evidence" value="ECO:0007669"/>
    <property type="project" value="TreeGrafter"/>
</dbReference>
<name>A0A0M1N3J6_9BACL</name>
<dbReference type="GO" id="GO:0055052">
    <property type="term" value="C:ATP-binding cassette (ABC) transporter complex, substrate-binding subunit-containing"/>
    <property type="evidence" value="ECO:0007669"/>
    <property type="project" value="TreeGrafter"/>
</dbReference>
<dbReference type="RefSeq" id="WP_053490266.1">
    <property type="nucleotide sequence ID" value="NZ_LIUT01000006.1"/>
</dbReference>
<reference evidence="6" key="1">
    <citation type="submission" date="2015-08" db="EMBL/GenBank/DDBJ databases">
        <title>Genome sequencing project for genomic taxonomy and phylogenomics of Bacillus-like bacteria.</title>
        <authorList>
            <person name="Liu B."/>
            <person name="Wang J."/>
            <person name="Zhu Y."/>
            <person name="Liu G."/>
            <person name="Chen Q."/>
            <person name="Chen Z."/>
            <person name="Lan J."/>
            <person name="Che J."/>
            <person name="Ge C."/>
            <person name="Shi H."/>
            <person name="Pan Z."/>
            <person name="Liu X."/>
        </authorList>
    </citation>
    <scope>NUCLEOTIDE SEQUENCE [LARGE SCALE GENOMIC DNA]</scope>
    <source>
        <strain evidence="6">FJAT-22460</strain>
    </source>
</reference>
<dbReference type="Proteomes" id="UP000036932">
    <property type="component" value="Unassembled WGS sequence"/>
</dbReference>
<dbReference type="InterPro" id="IPR006059">
    <property type="entry name" value="SBP"/>
</dbReference>
<dbReference type="GO" id="GO:0042956">
    <property type="term" value="P:maltodextrin transmembrane transport"/>
    <property type="evidence" value="ECO:0007669"/>
    <property type="project" value="TreeGrafter"/>
</dbReference>